<feature type="region of interest" description="Disordered" evidence="1">
    <location>
        <begin position="1"/>
        <end position="35"/>
    </location>
</feature>
<accession>A0A0S4LMD9</accession>
<evidence type="ECO:0000313" key="2">
    <source>
        <dbReference type="EMBL" id="CUS36258.1"/>
    </source>
</evidence>
<feature type="compositionally biased region" description="Basic and acidic residues" evidence="1">
    <location>
        <begin position="24"/>
        <end position="35"/>
    </location>
</feature>
<sequence length="60" mass="7036">MKPRQPTISQDSRRRPSKLSQQLGDEKIERARRQTPEERLTIALNLSDICYELNRCSPKP</sequence>
<evidence type="ECO:0000313" key="3">
    <source>
        <dbReference type="Proteomes" id="UP000198736"/>
    </source>
</evidence>
<reference evidence="3" key="1">
    <citation type="submission" date="2015-10" db="EMBL/GenBank/DDBJ databases">
        <authorList>
            <person name="Luecker S."/>
            <person name="Luecker S."/>
        </authorList>
    </citation>
    <scope>NUCLEOTIDE SEQUENCE [LARGE SCALE GENOMIC DNA]</scope>
</reference>
<organism evidence="2 3">
    <name type="scientific">Candidatus Nitrospira nitrificans</name>
    <dbReference type="NCBI Taxonomy" id="1742973"/>
    <lineage>
        <taxon>Bacteria</taxon>
        <taxon>Pseudomonadati</taxon>
        <taxon>Nitrospirota</taxon>
        <taxon>Nitrospiria</taxon>
        <taxon>Nitrospirales</taxon>
        <taxon>Nitrospiraceae</taxon>
        <taxon>Nitrospira</taxon>
    </lineage>
</organism>
<evidence type="ECO:0000256" key="1">
    <source>
        <dbReference type="SAM" id="MobiDB-lite"/>
    </source>
</evidence>
<dbReference type="STRING" id="1742973.COMA2_210044"/>
<feature type="compositionally biased region" description="Polar residues" evidence="1">
    <location>
        <begin position="1"/>
        <end position="10"/>
    </location>
</feature>
<dbReference type="AlphaFoldDB" id="A0A0S4LMD9"/>
<dbReference type="Proteomes" id="UP000198736">
    <property type="component" value="Unassembled WGS sequence"/>
</dbReference>
<dbReference type="EMBL" id="CZPZ01000014">
    <property type="protein sequence ID" value="CUS36258.1"/>
    <property type="molecule type" value="Genomic_DNA"/>
</dbReference>
<name>A0A0S4LMD9_9BACT</name>
<gene>
    <name evidence="2" type="ORF">COMA2_210044</name>
</gene>
<keyword evidence="3" id="KW-1185">Reference proteome</keyword>
<proteinExistence type="predicted"/>
<protein>
    <submittedName>
        <fullName evidence="2">Uncharacterized protein</fullName>
    </submittedName>
</protein>